<reference evidence="1 2" key="1">
    <citation type="submission" date="2023-03" db="EMBL/GenBank/DDBJ databases">
        <title>High recombination rates correlate with genetic variation in Cardiocondyla obscurior ants.</title>
        <authorList>
            <person name="Errbii M."/>
        </authorList>
    </citation>
    <scope>NUCLEOTIDE SEQUENCE [LARGE SCALE GENOMIC DNA]</scope>
    <source>
        <strain evidence="1">Alpha-2009</strain>
        <tissue evidence="1">Whole body</tissue>
    </source>
</reference>
<sequence>MDRLTPYSTKISYSHSLSLFLSLINSSLRISRFSQDVGKCQRYVHGRDTLFYLQLQNIYCSSYARDVGFVTQL</sequence>
<evidence type="ECO:0000313" key="2">
    <source>
        <dbReference type="Proteomes" id="UP001430953"/>
    </source>
</evidence>
<comment type="caution">
    <text evidence="1">The sequence shown here is derived from an EMBL/GenBank/DDBJ whole genome shotgun (WGS) entry which is preliminary data.</text>
</comment>
<organism evidence="1 2">
    <name type="scientific">Cardiocondyla obscurior</name>
    <dbReference type="NCBI Taxonomy" id="286306"/>
    <lineage>
        <taxon>Eukaryota</taxon>
        <taxon>Metazoa</taxon>
        <taxon>Ecdysozoa</taxon>
        <taxon>Arthropoda</taxon>
        <taxon>Hexapoda</taxon>
        <taxon>Insecta</taxon>
        <taxon>Pterygota</taxon>
        <taxon>Neoptera</taxon>
        <taxon>Endopterygota</taxon>
        <taxon>Hymenoptera</taxon>
        <taxon>Apocrita</taxon>
        <taxon>Aculeata</taxon>
        <taxon>Formicoidea</taxon>
        <taxon>Formicidae</taxon>
        <taxon>Myrmicinae</taxon>
        <taxon>Cardiocondyla</taxon>
    </lineage>
</organism>
<dbReference type="Proteomes" id="UP001430953">
    <property type="component" value="Unassembled WGS sequence"/>
</dbReference>
<evidence type="ECO:0000313" key="1">
    <source>
        <dbReference type="EMBL" id="KAL0124599.1"/>
    </source>
</evidence>
<dbReference type="EMBL" id="JADYXP020000005">
    <property type="protein sequence ID" value="KAL0124599.1"/>
    <property type="molecule type" value="Genomic_DNA"/>
</dbReference>
<accession>A0AAW2G8P1</accession>
<protein>
    <submittedName>
        <fullName evidence="1">Uncharacterized protein</fullName>
    </submittedName>
</protein>
<name>A0AAW2G8P1_9HYME</name>
<dbReference type="AlphaFoldDB" id="A0AAW2G8P1"/>
<proteinExistence type="predicted"/>
<keyword evidence="2" id="KW-1185">Reference proteome</keyword>
<gene>
    <name evidence="1" type="ORF">PUN28_006452</name>
</gene>